<keyword evidence="10" id="KW-0472">Membrane</keyword>
<evidence type="ECO:0000259" key="11">
    <source>
        <dbReference type="PROSITE" id="PS50109"/>
    </source>
</evidence>
<evidence type="ECO:0000256" key="4">
    <source>
        <dbReference type="ARBA" id="ARBA00022553"/>
    </source>
</evidence>
<dbReference type="AlphaFoldDB" id="A0A285T8M7"/>
<feature type="region of interest" description="Disordered" evidence="9">
    <location>
        <begin position="494"/>
        <end position="523"/>
    </location>
</feature>
<keyword evidence="6" id="KW-0547">Nucleotide-binding</keyword>
<dbReference type="SMART" id="SM00304">
    <property type="entry name" value="HAMP"/>
    <property type="match status" value="1"/>
</dbReference>
<reference evidence="13 14" key="1">
    <citation type="submission" date="2017-08" db="EMBL/GenBank/DDBJ databases">
        <authorList>
            <person name="de Groot N.N."/>
        </authorList>
    </citation>
    <scope>NUCLEOTIDE SEQUENCE [LARGE SCALE GENOMIC DNA]</scope>
    <source>
        <strain evidence="13 14">USBA 352</strain>
    </source>
</reference>
<dbReference type="STRING" id="538381.GCA_001696535_02366"/>
<dbReference type="GO" id="GO:0007165">
    <property type="term" value="P:signal transduction"/>
    <property type="evidence" value="ECO:0007669"/>
    <property type="project" value="InterPro"/>
</dbReference>
<organism evidence="13 14">
    <name type="scientific">Stappia indica</name>
    <dbReference type="NCBI Taxonomy" id="538381"/>
    <lineage>
        <taxon>Bacteria</taxon>
        <taxon>Pseudomonadati</taxon>
        <taxon>Pseudomonadota</taxon>
        <taxon>Alphaproteobacteria</taxon>
        <taxon>Hyphomicrobiales</taxon>
        <taxon>Stappiaceae</taxon>
        <taxon>Stappia</taxon>
    </lineage>
</organism>
<proteinExistence type="predicted"/>
<dbReference type="SUPFAM" id="SSF55874">
    <property type="entry name" value="ATPase domain of HSP90 chaperone/DNA topoisomerase II/histidine kinase"/>
    <property type="match status" value="1"/>
</dbReference>
<name>A0A285T8M7_9HYPH</name>
<keyword evidence="8" id="KW-0067">ATP-binding</keyword>
<dbReference type="GO" id="GO:0005524">
    <property type="term" value="F:ATP binding"/>
    <property type="evidence" value="ECO:0007669"/>
    <property type="project" value="UniProtKB-KW"/>
</dbReference>
<evidence type="ECO:0000313" key="14">
    <source>
        <dbReference type="Proteomes" id="UP000219331"/>
    </source>
</evidence>
<evidence type="ECO:0000256" key="6">
    <source>
        <dbReference type="ARBA" id="ARBA00022741"/>
    </source>
</evidence>
<gene>
    <name evidence="13" type="ORF">SAMN05421512_10986</name>
</gene>
<feature type="compositionally biased region" description="Basic and acidic residues" evidence="9">
    <location>
        <begin position="1"/>
        <end position="16"/>
    </location>
</feature>
<feature type="domain" description="HAMP" evidence="12">
    <location>
        <begin position="215"/>
        <end position="270"/>
    </location>
</feature>
<evidence type="ECO:0000259" key="12">
    <source>
        <dbReference type="PROSITE" id="PS50885"/>
    </source>
</evidence>
<comment type="catalytic activity">
    <reaction evidence="1">
        <text>ATP + protein L-histidine = ADP + protein N-phospho-L-histidine.</text>
        <dbReference type="EC" id="2.7.13.3"/>
    </reaction>
</comment>
<evidence type="ECO:0000256" key="2">
    <source>
        <dbReference type="ARBA" id="ARBA00004370"/>
    </source>
</evidence>
<dbReference type="InterPro" id="IPR003660">
    <property type="entry name" value="HAMP_dom"/>
</dbReference>
<dbReference type="InterPro" id="IPR005467">
    <property type="entry name" value="His_kinase_dom"/>
</dbReference>
<dbReference type="PRINTS" id="PR00344">
    <property type="entry name" value="BCTRLSENSOR"/>
</dbReference>
<evidence type="ECO:0000256" key="9">
    <source>
        <dbReference type="SAM" id="MobiDB-lite"/>
    </source>
</evidence>
<dbReference type="PROSITE" id="PS50885">
    <property type="entry name" value="HAMP"/>
    <property type="match status" value="1"/>
</dbReference>
<dbReference type="InterPro" id="IPR036890">
    <property type="entry name" value="HATPase_C_sf"/>
</dbReference>
<dbReference type="Pfam" id="PF02518">
    <property type="entry name" value="HATPase_c"/>
    <property type="match status" value="1"/>
</dbReference>
<feature type="region of interest" description="Disordered" evidence="9">
    <location>
        <begin position="1"/>
        <end position="35"/>
    </location>
</feature>
<keyword evidence="7 13" id="KW-0418">Kinase</keyword>
<keyword evidence="10" id="KW-0812">Transmembrane</keyword>
<keyword evidence="5" id="KW-0808">Transferase</keyword>
<evidence type="ECO:0000256" key="10">
    <source>
        <dbReference type="SAM" id="Phobius"/>
    </source>
</evidence>
<keyword evidence="4" id="KW-0597">Phosphoprotein</keyword>
<dbReference type="InterPro" id="IPR004358">
    <property type="entry name" value="Sig_transdc_His_kin-like_C"/>
</dbReference>
<feature type="compositionally biased region" description="Low complexity" evidence="9">
    <location>
        <begin position="17"/>
        <end position="28"/>
    </location>
</feature>
<protein>
    <recommendedName>
        <fullName evidence="3">histidine kinase</fullName>
        <ecNumber evidence="3">2.7.13.3</ecNumber>
    </recommendedName>
</protein>
<dbReference type="PROSITE" id="PS50109">
    <property type="entry name" value="HIS_KIN"/>
    <property type="match status" value="1"/>
</dbReference>
<sequence>MSAPHHDETSRGDGAARGRSAPAAGLRAAPDRKGRRRWGGLSGKLLILTVLFVMLSEVLIFVPSVANFRNTWLTDKLTIAGVAASVLVETDMVSPAVQAELLRATGALAVALDEGERRRLIAMVETPGEIDRTVDMGKADAMTSVLESFAILLSSGDGQMRVIGPTQMGIGGRVDIVMPEAKLRNAMWAFSVRILALSLVISAITAALVYLSLRWLLVRPMQRLTRSMARFQASPEDTGLIIEPSRRDDEVGDAEHSLAAMQATLTETLNSRRQLADLGLAVSKINHDLRNLLASAQLFSERLEHVADPTVQRLAPKIIATLDRAVGYTSSVLAYGSAREAPLRRRVVRLDLLVRDVGEVLGLSSDGPVAFENRVEEGAEVEADPEQLFRVLMNLCRNAVQALQQSGSDMLVRRVIVEADCRAAEVAVRVRDTGPGVPPALREKLFRPFQSAARRGGTGLGLAIAAELVRAHGGEVRLVERAGPGAEFEIRLPRVTPHDPPNVEGAGETAESGRVSATVDSGR</sequence>
<dbReference type="SMART" id="SM00387">
    <property type="entry name" value="HATPase_c"/>
    <property type="match status" value="1"/>
</dbReference>
<dbReference type="PANTHER" id="PTHR44936">
    <property type="entry name" value="SENSOR PROTEIN CREC"/>
    <property type="match status" value="1"/>
</dbReference>
<dbReference type="EC" id="2.7.13.3" evidence="3"/>
<evidence type="ECO:0000256" key="5">
    <source>
        <dbReference type="ARBA" id="ARBA00022679"/>
    </source>
</evidence>
<evidence type="ECO:0000256" key="1">
    <source>
        <dbReference type="ARBA" id="ARBA00000085"/>
    </source>
</evidence>
<dbReference type="InterPro" id="IPR003594">
    <property type="entry name" value="HATPase_dom"/>
</dbReference>
<accession>A0A285T8M7</accession>
<comment type="subcellular location">
    <subcellularLocation>
        <location evidence="2">Membrane</location>
    </subcellularLocation>
</comment>
<dbReference type="Gene3D" id="1.10.287.130">
    <property type="match status" value="1"/>
</dbReference>
<dbReference type="GO" id="GO:0016020">
    <property type="term" value="C:membrane"/>
    <property type="evidence" value="ECO:0007669"/>
    <property type="project" value="UniProtKB-SubCell"/>
</dbReference>
<dbReference type="GO" id="GO:0004673">
    <property type="term" value="F:protein histidine kinase activity"/>
    <property type="evidence" value="ECO:0007669"/>
    <property type="project" value="UniProtKB-EC"/>
</dbReference>
<keyword evidence="10" id="KW-1133">Transmembrane helix</keyword>
<dbReference type="Gene3D" id="3.30.565.10">
    <property type="entry name" value="Histidine kinase-like ATPase, C-terminal domain"/>
    <property type="match status" value="1"/>
</dbReference>
<evidence type="ECO:0000256" key="8">
    <source>
        <dbReference type="ARBA" id="ARBA00022840"/>
    </source>
</evidence>
<dbReference type="RefSeq" id="WP_208980383.1">
    <property type="nucleotide sequence ID" value="NZ_OBML01000009.1"/>
</dbReference>
<feature type="domain" description="Histidine kinase" evidence="11">
    <location>
        <begin position="284"/>
        <end position="496"/>
    </location>
</feature>
<dbReference type="PANTHER" id="PTHR44936:SF10">
    <property type="entry name" value="SENSOR PROTEIN RSTB"/>
    <property type="match status" value="1"/>
</dbReference>
<dbReference type="EMBL" id="OBML01000009">
    <property type="protein sequence ID" value="SOC17797.1"/>
    <property type="molecule type" value="Genomic_DNA"/>
</dbReference>
<evidence type="ECO:0000313" key="13">
    <source>
        <dbReference type="EMBL" id="SOC17797.1"/>
    </source>
</evidence>
<evidence type="ECO:0000256" key="3">
    <source>
        <dbReference type="ARBA" id="ARBA00012438"/>
    </source>
</evidence>
<feature type="transmembrane region" description="Helical" evidence="10">
    <location>
        <begin position="194"/>
        <end position="217"/>
    </location>
</feature>
<dbReference type="InterPro" id="IPR050980">
    <property type="entry name" value="2C_sensor_his_kinase"/>
</dbReference>
<feature type="transmembrane region" description="Helical" evidence="10">
    <location>
        <begin position="45"/>
        <end position="66"/>
    </location>
</feature>
<dbReference type="Proteomes" id="UP000219331">
    <property type="component" value="Unassembled WGS sequence"/>
</dbReference>
<keyword evidence="14" id="KW-1185">Reference proteome</keyword>
<evidence type="ECO:0000256" key="7">
    <source>
        <dbReference type="ARBA" id="ARBA00022777"/>
    </source>
</evidence>
<dbReference type="CDD" id="cd00075">
    <property type="entry name" value="HATPase"/>
    <property type="match status" value="1"/>
</dbReference>